<dbReference type="OrthoDB" id="9792788at2"/>
<proteinExistence type="predicted"/>
<reference evidence="3 5" key="2">
    <citation type="submission" date="2019-11" db="EMBL/GenBank/DDBJ databases">
        <title>Draft genome sequences of five Paenibacillus species of dairy origin.</title>
        <authorList>
            <person name="Olajide A.M."/>
            <person name="Chen S."/>
            <person name="Lapointe G."/>
        </authorList>
    </citation>
    <scope>NUCLEOTIDE SEQUENCE [LARGE SCALE GENOMIC DNA]</scope>
    <source>
        <strain evidence="3 5">3CT49</strain>
    </source>
</reference>
<feature type="transmembrane region" description="Helical" evidence="1">
    <location>
        <begin position="72"/>
        <end position="101"/>
    </location>
</feature>
<feature type="transmembrane region" description="Helical" evidence="1">
    <location>
        <begin position="33"/>
        <end position="51"/>
    </location>
</feature>
<dbReference type="EMBL" id="JMQA01000040">
    <property type="protein sequence ID" value="KFM98376.1"/>
    <property type="molecule type" value="Genomic_DNA"/>
</dbReference>
<evidence type="ECO:0000313" key="5">
    <source>
        <dbReference type="Proteomes" id="UP000442469"/>
    </source>
</evidence>
<reference evidence="2 4" key="1">
    <citation type="submission" date="2014-04" db="EMBL/GenBank/DDBJ databases">
        <authorList>
            <person name="Bishop-Lilly K.A."/>
            <person name="Broomall S.M."/>
            <person name="Chain P.S."/>
            <person name="Chertkov O."/>
            <person name="Coyne S.R."/>
            <person name="Daligault H.E."/>
            <person name="Davenport K.W."/>
            <person name="Erkkila T."/>
            <person name="Frey K.G."/>
            <person name="Gibbons H.S."/>
            <person name="Gu W."/>
            <person name="Jaissle J."/>
            <person name="Johnson S.L."/>
            <person name="Koroleva G.I."/>
            <person name="Ladner J.T."/>
            <person name="Lo C.-C."/>
            <person name="Minogue T.D."/>
            <person name="Munk C."/>
            <person name="Palacios G.F."/>
            <person name="Redden C.L."/>
            <person name="Rosenzweig C.N."/>
            <person name="Scholz M.B."/>
            <person name="Teshima H."/>
            <person name="Xu Y."/>
        </authorList>
    </citation>
    <scope>NUCLEOTIDE SEQUENCE [LARGE SCALE GENOMIC DNA]</scope>
    <source>
        <strain evidence="2 4">8244</strain>
    </source>
</reference>
<dbReference type="PANTHER" id="PTHR35335:SF1">
    <property type="entry name" value="UPF0716 PROTEIN FXSA"/>
    <property type="match status" value="1"/>
</dbReference>
<dbReference type="PATRIC" id="fig|44252.3.peg.4962"/>
<comment type="caution">
    <text evidence="2">The sequence shown here is derived from an EMBL/GenBank/DDBJ whole genome shotgun (WGS) entry which is preliminary data.</text>
</comment>
<evidence type="ECO:0000313" key="4">
    <source>
        <dbReference type="Proteomes" id="UP000029278"/>
    </source>
</evidence>
<dbReference type="GeneID" id="77008478"/>
<keyword evidence="4" id="KW-1185">Reference proteome</keyword>
<evidence type="ECO:0000313" key="3">
    <source>
        <dbReference type="EMBL" id="MUG25486.1"/>
    </source>
</evidence>
<dbReference type="InterPro" id="IPR007313">
    <property type="entry name" value="FxsA"/>
</dbReference>
<accession>A0A090YJJ1</accession>
<evidence type="ECO:0000256" key="1">
    <source>
        <dbReference type="SAM" id="Phobius"/>
    </source>
</evidence>
<protein>
    <submittedName>
        <fullName evidence="2">FxsA cytoplasmic membrane family protein</fullName>
    </submittedName>
    <submittedName>
        <fullName evidence="3">Membrane protein FxsA</fullName>
    </submittedName>
</protein>
<dbReference type="STRING" id="44252.DJ90_4392"/>
<dbReference type="Proteomes" id="UP000029278">
    <property type="component" value="Unassembled WGS sequence"/>
</dbReference>
<evidence type="ECO:0000313" key="2">
    <source>
        <dbReference type="EMBL" id="KFM98376.1"/>
    </source>
</evidence>
<dbReference type="Proteomes" id="UP000442469">
    <property type="component" value="Unassembled WGS sequence"/>
</dbReference>
<dbReference type="NCBIfam" id="NF008528">
    <property type="entry name" value="PRK11463.1-2"/>
    <property type="match status" value="1"/>
</dbReference>
<dbReference type="EMBL" id="WNZZ01000025">
    <property type="protein sequence ID" value="MUG25486.1"/>
    <property type="molecule type" value="Genomic_DNA"/>
</dbReference>
<name>A0A090YJJ1_PAEMA</name>
<gene>
    <name evidence="2" type="ORF">DJ90_4392</name>
    <name evidence="3" type="ORF">GNQ08_24270</name>
</gene>
<keyword evidence="1" id="KW-0812">Transmembrane</keyword>
<keyword evidence="1" id="KW-0472">Membrane</keyword>
<dbReference type="PANTHER" id="PTHR35335">
    <property type="entry name" value="UPF0716 PROTEIN FXSA"/>
    <property type="match status" value="1"/>
</dbReference>
<dbReference type="RefSeq" id="WP_036624396.1">
    <property type="nucleotide sequence ID" value="NZ_BGML01000001.1"/>
</dbReference>
<dbReference type="HOGENOM" id="CLU_085083_5_1_9"/>
<organism evidence="2 4">
    <name type="scientific">Paenibacillus macerans</name>
    <name type="common">Bacillus macerans</name>
    <dbReference type="NCBI Taxonomy" id="44252"/>
    <lineage>
        <taxon>Bacteria</taxon>
        <taxon>Bacillati</taxon>
        <taxon>Bacillota</taxon>
        <taxon>Bacilli</taxon>
        <taxon>Bacillales</taxon>
        <taxon>Paenibacillaceae</taxon>
        <taxon>Paenibacillus</taxon>
    </lineage>
</organism>
<dbReference type="GO" id="GO:0016020">
    <property type="term" value="C:membrane"/>
    <property type="evidence" value="ECO:0007669"/>
    <property type="project" value="InterPro"/>
</dbReference>
<dbReference type="Pfam" id="PF04186">
    <property type="entry name" value="FxsA"/>
    <property type="match status" value="1"/>
</dbReference>
<keyword evidence="1" id="KW-1133">Transmembrane helix</keyword>
<sequence>MRKWIAALVIIVPLVEFWGYLFVGERLGVGKTIFLTLATSVIGGLMMQFEGRKVLADARAQMTGGQIPGRMVLDGICVFAGGILLLIPGFVTDIIGFTMVFPLTRPLYRFPLMKWIHKKMKDGTITYFRR</sequence>
<dbReference type="AlphaFoldDB" id="A0A090YJJ1"/>